<keyword evidence="4" id="KW-0472">Membrane</keyword>
<reference evidence="8" key="1">
    <citation type="journal article" date="2019" name="Int. J. Syst. Evol. Microbiol.">
        <title>The Global Catalogue of Microorganisms (GCM) 10K type strain sequencing project: providing services to taxonomists for standard genome sequencing and annotation.</title>
        <authorList>
            <consortium name="The Broad Institute Genomics Platform"/>
            <consortium name="The Broad Institute Genome Sequencing Center for Infectious Disease"/>
            <person name="Wu L."/>
            <person name="Ma J."/>
        </authorList>
    </citation>
    <scope>NUCLEOTIDE SEQUENCE [LARGE SCALE GENOMIC DNA]</scope>
    <source>
        <strain evidence="8">CGMCC 1.15180</strain>
    </source>
</reference>
<evidence type="ECO:0000313" key="8">
    <source>
        <dbReference type="Proteomes" id="UP001597361"/>
    </source>
</evidence>
<dbReference type="InterPro" id="IPR012944">
    <property type="entry name" value="SusD_RagB_dom"/>
</dbReference>
<organism evidence="7 8">
    <name type="scientific">Belliella marina</name>
    <dbReference type="NCBI Taxonomy" id="1644146"/>
    <lineage>
        <taxon>Bacteria</taxon>
        <taxon>Pseudomonadati</taxon>
        <taxon>Bacteroidota</taxon>
        <taxon>Cytophagia</taxon>
        <taxon>Cytophagales</taxon>
        <taxon>Cyclobacteriaceae</taxon>
        <taxon>Belliella</taxon>
    </lineage>
</organism>
<evidence type="ECO:0000256" key="2">
    <source>
        <dbReference type="ARBA" id="ARBA00006275"/>
    </source>
</evidence>
<comment type="subcellular location">
    <subcellularLocation>
        <location evidence="1">Cell outer membrane</location>
    </subcellularLocation>
</comment>
<dbReference type="Pfam" id="PF07980">
    <property type="entry name" value="SusD_RagB"/>
    <property type="match status" value="1"/>
</dbReference>
<keyword evidence="8" id="KW-1185">Reference proteome</keyword>
<gene>
    <name evidence="7" type="ORF">ACFSKL_17550</name>
</gene>
<accession>A0ABW4VQW6</accession>
<keyword evidence="3" id="KW-0732">Signal</keyword>
<dbReference type="EMBL" id="JBHUHR010000045">
    <property type="protein sequence ID" value="MFD2036614.1"/>
    <property type="molecule type" value="Genomic_DNA"/>
</dbReference>
<protein>
    <submittedName>
        <fullName evidence="7">RagB/SusD family nutrient uptake outer membrane protein</fullName>
    </submittedName>
</protein>
<dbReference type="PROSITE" id="PS51257">
    <property type="entry name" value="PROKAR_LIPOPROTEIN"/>
    <property type="match status" value="1"/>
</dbReference>
<sequence length="597" mass="68055">MKKHIIIIISIVLGLGACNEDFLNKYPQTSISPEEFFKSEADLELYINGLLSLPGPGQYQADQSSDNLATTGAIEVKTMMTGTPNSQNITGGWGWGRLRNINYFLDNFRKANGTAEALNHFEGLARYYRAMFYFGMVKRFSDVPWYDKTLYPKDEELYKARDPRELVMEKVFEDLDFAATHVREAVPSGTPGKWAVTSFYARVALYEGTYRKYHPELNLEHTAGAILDLAAKTAKKVMDTGKFQIHNSGNPEMDYSRLFTSLNLASNQEVILYNPYDINKDRNSNINNTVFGSFEQSPTRDLIQTYLMKDGSRFTDNPGYDSFGYVQEFEERDPRLKQTMVYPGWVRVPNPGPYIPQLNRNFTGYYQLKGYSNTIDNVAIGSVDFPVYRYAEVLLTYAEALAELGHLTQDDLDASVNLLRRRVGLPDLVLSEANSNPDPFLQSKYPNLAGANRGVILEIRRERRVEFALEGYRYDDLMRWHAGKLLEKIPEGMYFSGLGKYDMTGDGIEDIILIDKDSVIPQDPEKETNELGVRLMYYRAGSVGDNVTVYMRNGVNGGTLVTETNPRQFIEPKYYYRPIPIQHVTLNPNLVQIFGWE</sequence>
<evidence type="ECO:0000259" key="6">
    <source>
        <dbReference type="Pfam" id="PF07980"/>
    </source>
</evidence>
<feature type="domain" description="RagB/SusD" evidence="6">
    <location>
        <begin position="269"/>
        <end position="596"/>
    </location>
</feature>
<dbReference type="Proteomes" id="UP001597361">
    <property type="component" value="Unassembled WGS sequence"/>
</dbReference>
<evidence type="ECO:0000256" key="5">
    <source>
        <dbReference type="ARBA" id="ARBA00023237"/>
    </source>
</evidence>
<proteinExistence type="inferred from homology"/>
<evidence type="ECO:0000256" key="4">
    <source>
        <dbReference type="ARBA" id="ARBA00023136"/>
    </source>
</evidence>
<name>A0ABW4VQW6_9BACT</name>
<dbReference type="InterPro" id="IPR011990">
    <property type="entry name" value="TPR-like_helical_dom_sf"/>
</dbReference>
<comment type="caution">
    <text evidence="7">The sequence shown here is derived from an EMBL/GenBank/DDBJ whole genome shotgun (WGS) entry which is preliminary data.</text>
</comment>
<dbReference type="SUPFAM" id="SSF48452">
    <property type="entry name" value="TPR-like"/>
    <property type="match status" value="1"/>
</dbReference>
<dbReference type="Gene3D" id="1.25.40.390">
    <property type="match status" value="1"/>
</dbReference>
<evidence type="ECO:0000256" key="3">
    <source>
        <dbReference type="ARBA" id="ARBA00022729"/>
    </source>
</evidence>
<dbReference type="RefSeq" id="WP_376887796.1">
    <property type="nucleotide sequence ID" value="NZ_JBHUHR010000045.1"/>
</dbReference>
<comment type="similarity">
    <text evidence="2">Belongs to the SusD family.</text>
</comment>
<evidence type="ECO:0000256" key="1">
    <source>
        <dbReference type="ARBA" id="ARBA00004442"/>
    </source>
</evidence>
<keyword evidence="5" id="KW-0998">Cell outer membrane</keyword>
<evidence type="ECO:0000313" key="7">
    <source>
        <dbReference type="EMBL" id="MFD2036614.1"/>
    </source>
</evidence>